<keyword evidence="4" id="KW-0798">TonB box</keyword>
<dbReference type="PANTHER" id="PTHR40980:SF5">
    <property type="entry name" value="TONB-DEPENDENT RECEPTOR"/>
    <property type="match status" value="1"/>
</dbReference>
<dbReference type="InterPro" id="IPR036942">
    <property type="entry name" value="Beta-barrel_TonB_sf"/>
</dbReference>
<evidence type="ECO:0000256" key="2">
    <source>
        <dbReference type="ARBA" id="ARBA00023136"/>
    </source>
</evidence>
<dbReference type="InterPro" id="IPR037066">
    <property type="entry name" value="Plug_dom_sf"/>
</dbReference>
<dbReference type="Pfam" id="PF07715">
    <property type="entry name" value="Plug"/>
    <property type="match status" value="1"/>
</dbReference>
<feature type="chain" id="PRO_5015112668" description="TonB-dependent receptor" evidence="5">
    <location>
        <begin position="30"/>
        <end position="868"/>
    </location>
</feature>
<evidence type="ECO:0008006" key="10">
    <source>
        <dbReference type="Google" id="ProtNLM"/>
    </source>
</evidence>
<name>A0A2P2E6Y7_9PROT</name>
<dbReference type="AlphaFoldDB" id="A0A2P2E6Y7"/>
<comment type="subcellular location">
    <subcellularLocation>
        <location evidence="1 4">Cell outer membrane</location>
    </subcellularLocation>
</comment>
<reference evidence="8 9" key="1">
    <citation type="journal article" date="2018" name="Genome Announc.">
        <title>Draft Genome Sequence of "Candidatus Phycosocius bacilliformis," an Alphaproteobacterial Ectosymbiont of the Hydrocarbon-Producing Green Alga Botryococcus braunii.</title>
        <authorList>
            <person name="Tanabe Y."/>
            <person name="Yamaguchi H."/>
            <person name="Watanabe M.M."/>
        </authorList>
    </citation>
    <scope>NUCLEOTIDE SEQUENCE [LARGE SCALE GENOMIC DNA]</scope>
    <source>
        <strain evidence="8 9">BOTRYCO-2</strain>
    </source>
</reference>
<dbReference type="EMBL" id="BFBR01000001">
    <property type="protein sequence ID" value="GBF56835.1"/>
    <property type="molecule type" value="Genomic_DNA"/>
</dbReference>
<dbReference type="SUPFAM" id="SSF56935">
    <property type="entry name" value="Porins"/>
    <property type="match status" value="1"/>
</dbReference>
<accession>A0A2P2E6Y7</accession>
<organism evidence="8 9">
    <name type="scientific">Candidatus Phycosocius bacilliformis</name>
    <dbReference type="NCBI Taxonomy" id="1445552"/>
    <lineage>
        <taxon>Bacteria</taxon>
        <taxon>Pseudomonadati</taxon>
        <taxon>Pseudomonadota</taxon>
        <taxon>Alphaproteobacteria</taxon>
        <taxon>Caulobacterales</taxon>
        <taxon>Caulobacterales incertae sedis</taxon>
        <taxon>Candidatus Phycosocius</taxon>
    </lineage>
</organism>
<dbReference type="Gene3D" id="2.40.170.20">
    <property type="entry name" value="TonB-dependent receptor, beta-barrel domain"/>
    <property type="match status" value="1"/>
</dbReference>
<evidence type="ECO:0000256" key="5">
    <source>
        <dbReference type="SAM" id="SignalP"/>
    </source>
</evidence>
<keyword evidence="5" id="KW-0732">Signal</keyword>
<dbReference type="RefSeq" id="WP_192576123.1">
    <property type="nucleotide sequence ID" value="NZ_BFBR01000001.1"/>
</dbReference>
<comment type="caution">
    <text evidence="8">The sequence shown here is derived from an EMBL/GenBank/DDBJ whole genome shotgun (WGS) entry which is preliminary data.</text>
</comment>
<dbReference type="InterPro" id="IPR012910">
    <property type="entry name" value="Plug_dom"/>
</dbReference>
<protein>
    <recommendedName>
        <fullName evidence="10">TonB-dependent receptor</fullName>
    </recommendedName>
</protein>
<dbReference type="PANTHER" id="PTHR40980">
    <property type="entry name" value="PLUG DOMAIN-CONTAINING PROTEIN"/>
    <property type="match status" value="1"/>
</dbReference>
<feature type="signal peptide" evidence="5">
    <location>
        <begin position="1"/>
        <end position="29"/>
    </location>
</feature>
<dbReference type="InterPro" id="IPR000531">
    <property type="entry name" value="Beta-barrel_TonB"/>
</dbReference>
<comment type="similarity">
    <text evidence="4">Belongs to the TonB-dependent receptor family.</text>
</comment>
<evidence type="ECO:0000259" key="6">
    <source>
        <dbReference type="Pfam" id="PF00593"/>
    </source>
</evidence>
<keyword evidence="3" id="KW-0998">Cell outer membrane</keyword>
<evidence type="ECO:0000313" key="9">
    <source>
        <dbReference type="Proteomes" id="UP000245086"/>
    </source>
</evidence>
<proteinExistence type="inferred from homology"/>
<evidence type="ECO:0000256" key="4">
    <source>
        <dbReference type="RuleBase" id="RU003357"/>
    </source>
</evidence>
<dbReference type="GO" id="GO:0009279">
    <property type="term" value="C:cell outer membrane"/>
    <property type="evidence" value="ECO:0007669"/>
    <property type="project" value="UniProtKB-SubCell"/>
</dbReference>
<gene>
    <name evidence="8" type="ORF">PbB2_00492</name>
</gene>
<feature type="domain" description="TonB-dependent receptor-like beta-barrel" evidence="6">
    <location>
        <begin position="348"/>
        <end position="785"/>
    </location>
</feature>
<evidence type="ECO:0000259" key="7">
    <source>
        <dbReference type="Pfam" id="PF07715"/>
    </source>
</evidence>
<dbReference type="Pfam" id="PF00593">
    <property type="entry name" value="TonB_dep_Rec_b-barrel"/>
    <property type="match status" value="1"/>
</dbReference>
<evidence type="ECO:0000313" key="8">
    <source>
        <dbReference type="EMBL" id="GBF56835.1"/>
    </source>
</evidence>
<keyword evidence="2 4" id="KW-0472">Membrane</keyword>
<sequence length="868" mass="95738">MTIPARLRPILWLTSVLAAPALLPSLASAQTTPSEPASTSEEPPEQEVEVVVVRGRFIPEPQRVTSEVANFLSAADLARTGDDTAASALTRLTGLSVVSGRFVYVRGLGDRYSSALLNGSPLPSPEPLRRQVPLDLFPSNILNGATVQKTFSPNYPGEFGGGIIDLRTLKTPNENFLTVKAGTGFNSETTFKRGLVYEGHKMDWTGIDTDLRRLPQPVRDAVSTGRRINDTNFTPRQLEFIGESFINAPLTVIQSERTRPDFEAEVTAGRSLDVKDVTVGLVGVFGYKSGFKTQEAFRQDVVSDTIEAEGTNLSSTWDIVLNGFGSASASWGDNRIGVTGLLVRSTSKKAQVEVGTDTNLPTGQSYRTEGTAWYERELASAQVSGEHNFGGVELQWRGSIGQSTRKAPYERDISYTVVNGITAFNGASLGNAIRFSELKDQVASFGFDAKYVLKLAAGREIELTAGGVTASTDRNYELLSFAFTGPRGPTSQNVLRSRVDFLFSPDNIDPARFVISEQTGKDDAYVGKLDNTAFYLASAFELTSFIRASAGLRYEDATQKVRTTNRFGDTPTAPVEIANDYILPAATLTWNFADELQMRLGYSRTIARPQFRELAFTPYIDPESNRIYQGNPFLKDSEFENYDARLEYYFGRGQFVTAGAFYKKIDNPIEEVIVRLERSYTRFINAPEATLYGLELEYRANFELPFKLPVLQDAKWNFAANYTYTHSEVTAPAGSNVISPIDFRSISAAQFGLDGSELQGTPKNIANLQLGYETDDQQLTLLVGWVDERIARRGLGSVPSVIEQPGTNVDLVYKRDFTIGKTDYTFGISGRNLLAEDNQEFQMSKLGRTEANTYKRGRSISISLTLRR</sequence>
<feature type="domain" description="TonB-dependent receptor plug" evidence="7">
    <location>
        <begin position="68"/>
        <end position="161"/>
    </location>
</feature>
<dbReference type="Proteomes" id="UP000245086">
    <property type="component" value="Unassembled WGS sequence"/>
</dbReference>
<keyword evidence="9" id="KW-1185">Reference proteome</keyword>
<dbReference type="Gene3D" id="2.170.130.10">
    <property type="entry name" value="TonB-dependent receptor, plug domain"/>
    <property type="match status" value="1"/>
</dbReference>
<evidence type="ECO:0000256" key="1">
    <source>
        <dbReference type="ARBA" id="ARBA00004442"/>
    </source>
</evidence>
<evidence type="ECO:0000256" key="3">
    <source>
        <dbReference type="ARBA" id="ARBA00023237"/>
    </source>
</evidence>